<dbReference type="GO" id="GO:0005789">
    <property type="term" value="C:endoplasmic reticulum membrane"/>
    <property type="evidence" value="ECO:0007669"/>
    <property type="project" value="TreeGrafter"/>
</dbReference>
<evidence type="ECO:0000256" key="1">
    <source>
        <dbReference type="ARBA" id="ARBA00004167"/>
    </source>
</evidence>
<dbReference type="Proteomes" id="UP000037460">
    <property type="component" value="Unassembled WGS sequence"/>
</dbReference>
<protein>
    <recommendedName>
        <fullName evidence="6">Band 7 domain-containing protein</fullName>
    </recommendedName>
</protein>
<keyword evidence="3" id="KW-0472">Membrane</keyword>
<dbReference type="InterPro" id="IPR033294">
    <property type="entry name" value="Erlin1/2"/>
</dbReference>
<dbReference type="PANTHER" id="PTHR15351">
    <property type="entry name" value="ERLIN (ER LIPID RAFT ASSOCIATED PROTEIN) HOMOLOG"/>
    <property type="match status" value="1"/>
</dbReference>
<dbReference type="AlphaFoldDB" id="A0A0M0J5W9"/>
<proteinExistence type="inferred from homology"/>
<comment type="caution">
    <text evidence="4">The sequence shown here is derived from an EMBL/GenBank/DDBJ whole genome shotgun (WGS) entry which is preliminary data.</text>
</comment>
<name>A0A0M0J5W9_9EUKA</name>
<dbReference type="EMBL" id="JWZX01003318">
    <property type="protein sequence ID" value="KOO21989.1"/>
    <property type="molecule type" value="Genomic_DNA"/>
</dbReference>
<evidence type="ECO:0000313" key="5">
    <source>
        <dbReference type="Proteomes" id="UP000037460"/>
    </source>
</evidence>
<evidence type="ECO:0000313" key="4">
    <source>
        <dbReference type="EMBL" id="KOO21989.1"/>
    </source>
</evidence>
<evidence type="ECO:0000256" key="2">
    <source>
        <dbReference type="ARBA" id="ARBA00008164"/>
    </source>
</evidence>
<comment type="similarity">
    <text evidence="2">Belongs to the band 7/mec-2 family.</text>
</comment>
<keyword evidence="5" id="KW-1185">Reference proteome</keyword>
<gene>
    <name evidence="4" type="ORF">Ctob_000444</name>
</gene>
<evidence type="ECO:0008006" key="6">
    <source>
        <dbReference type="Google" id="ProtNLM"/>
    </source>
</evidence>
<dbReference type="GO" id="GO:0032933">
    <property type="term" value="P:SREBP signaling pathway"/>
    <property type="evidence" value="ECO:0007669"/>
    <property type="project" value="TreeGrafter"/>
</dbReference>
<accession>A0A0M0J5W9</accession>
<dbReference type="GO" id="GO:0031625">
    <property type="term" value="F:ubiquitin protein ligase binding"/>
    <property type="evidence" value="ECO:0007669"/>
    <property type="project" value="InterPro"/>
</dbReference>
<organism evidence="4 5">
    <name type="scientific">Chrysochromulina tobinii</name>
    <dbReference type="NCBI Taxonomy" id="1460289"/>
    <lineage>
        <taxon>Eukaryota</taxon>
        <taxon>Haptista</taxon>
        <taxon>Haptophyta</taxon>
        <taxon>Prymnesiophyceae</taxon>
        <taxon>Prymnesiales</taxon>
        <taxon>Chrysochromulinaceae</taxon>
        <taxon>Chrysochromulina</taxon>
    </lineage>
</organism>
<comment type="subcellular location">
    <subcellularLocation>
        <location evidence="1">Membrane</location>
        <topology evidence="1">Single-pass membrane protein</topology>
    </subcellularLocation>
</comment>
<dbReference type="GO" id="GO:0015485">
    <property type="term" value="F:cholesterol binding"/>
    <property type="evidence" value="ECO:0007669"/>
    <property type="project" value="TreeGrafter"/>
</dbReference>
<dbReference type="OrthoDB" id="77368at2759"/>
<dbReference type="PANTHER" id="PTHR15351:SF3">
    <property type="entry name" value="ERLIN"/>
    <property type="match status" value="1"/>
</dbReference>
<evidence type="ECO:0000256" key="3">
    <source>
        <dbReference type="ARBA" id="ARBA00023136"/>
    </source>
</evidence>
<reference evidence="5" key="1">
    <citation type="journal article" date="2015" name="PLoS Genet.">
        <title>Genome Sequence and Transcriptome Analyses of Chrysochromulina tobin: Metabolic Tools for Enhanced Algal Fitness in the Prominent Order Prymnesiales (Haptophyceae).</title>
        <authorList>
            <person name="Hovde B.T."/>
            <person name="Deodato C.R."/>
            <person name="Hunsperger H.M."/>
            <person name="Ryken S.A."/>
            <person name="Yost W."/>
            <person name="Jha R.K."/>
            <person name="Patterson J."/>
            <person name="Monnat R.J. Jr."/>
            <person name="Barlow S.B."/>
            <person name="Starkenburg S.R."/>
            <person name="Cattolico R.A."/>
        </authorList>
    </citation>
    <scope>NUCLEOTIDE SEQUENCE</scope>
    <source>
        <strain evidence="5">CCMP291</strain>
    </source>
</reference>
<sequence>MYITKFSSLDETLQAALQRDIDRWVPGLRIIAIRVTKPTIPKSIQSNYEAVEAERTRLKVVEEKHTVVKREAETEKMRALVEAEKLAAVEAVALELKLKQKQSEQAIAEISNQMLANNSKAEADAYFYRLKREAEANSLLLTPNYLQLEAVRALSNNTKIFWGDRLPSVYADGTAATLLPTGKVPT</sequence>